<dbReference type="Proteomes" id="UP001152888">
    <property type="component" value="Unassembled WGS sequence"/>
</dbReference>
<keyword evidence="2" id="KW-1185">Reference proteome</keyword>
<evidence type="ECO:0000313" key="2">
    <source>
        <dbReference type="Proteomes" id="UP001152888"/>
    </source>
</evidence>
<organism evidence="1 2">
    <name type="scientific">Acanthoscelides obtectus</name>
    <name type="common">Bean weevil</name>
    <name type="synonym">Bruchus obtectus</name>
    <dbReference type="NCBI Taxonomy" id="200917"/>
    <lineage>
        <taxon>Eukaryota</taxon>
        <taxon>Metazoa</taxon>
        <taxon>Ecdysozoa</taxon>
        <taxon>Arthropoda</taxon>
        <taxon>Hexapoda</taxon>
        <taxon>Insecta</taxon>
        <taxon>Pterygota</taxon>
        <taxon>Neoptera</taxon>
        <taxon>Endopterygota</taxon>
        <taxon>Coleoptera</taxon>
        <taxon>Polyphaga</taxon>
        <taxon>Cucujiformia</taxon>
        <taxon>Chrysomeloidea</taxon>
        <taxon>Chrysomelidae</taxon>
        <taxon>Bruchinae</taxon>
        <taxon>Bruchini</taxon>
        <taxon>Acanthoscelides</taxon>
    </lineage>
</organism>
<sequence>MSADSFHQKVEKCMKQKQEVSEFNDFSDAVRMAGGKNGFVKDMQHAAFYNWIDPHSVQKVKSQVHLSDIVQIVAERGKLTLKYKRSYEQDFEQLDFLKKSSKKIVTVQPEAIKQPAGIDSLTRDTIIKKLGPLMAQNRLNFWKNVPIE</sequence>
<proteinExistence type="predicted"/>
<dbReference type="OrthoDB" id="6751220at2759"/>
<gene>
    <name evidence="1" type="ORF">ACAOBT_LOCUS5401</name>
</gene>
<name>A0A9P0JYS8_ACAOB</name>
<evidence type="ECO:0000313" key="1">
    <source>
        <dbReference type="EMBL" id="CAH1963779.1"/>
    </source>
</evidence>
<dbReference type="AlphaFoldDB" id="A0A9P0JYS8"/>
<comment type="caution">
    <text evidence="1">The sequence shown here is derived from an EMBL/GenBank/DDBJ whole genome shotgun (WGS) entry which is preliminary data.</text>
</comment>
<accession>A0A9P0JYS8</accession>
<reference evidence="1" key="1">
    <citation type="submission" date="2022-03" db="EMBL/GenBank/DDBJ databases">
        <authorList>
            <person name="Sayadi A."/>
        </authorList>
    </citation>
    <scope>NUCLEOTIDE SEQUENCE</scope>
</reference>
<dbReference type="EMBL" id="CAKOFQ010006710">
    <property type="protein sequence ID" value="CAH1963779.1"/>
    <property type="molecule type" value="Genomic_DNA"/>
</dbReference>
<protein>
    <submittedName>
        <fullName evidence="1">Uncharacterized protein</fullName>
    </submittedName>
</protein>